<dbReference type="InterPro" id="IPR000073">
    <property type="entry name" value="AB_hydrolase_1"/>
</dbReference>
<protein>
    <recommendedName>
        <fullName evidence="2">AB hydrolase-1 domain-containing protein</fullName>
    </recommendedName>
</protein>
<organism evidence="3 4">
    <name type="scientific">Larinioides sclopetarius</name>
    <dbReference type="NCBI Taxonomy" id="280406"/>
    <lineage>
        <taxon>Eukaryota</taxon>
        <taxon>Metazoa</taxon>
        <taxon>Ecdysozoa</taxon>
        <taxon>Arthropoda</taxon>
        <taxon>Chelicerata</taxon>
        <taxon>Arachnida</taxon>
        <taxon>Araneae</taxon>
        <taxon>Araneomorphae</taxon>
        <taxon>Entelegynae</taxon>
        <taxon>Araneoidea</taxon>
        <taxon>Araneidae</taxon>
        <taxon>Larinioides</taxon>
    </lineage>
</organism>
<keyword evidence="4" id="KW-1185">Reference proteome</keyword>
<reference evidence="3 4" key="1">
    <citation type="submission" date="2024-04" db="EMBL/GenBank/DDBJ databases">
        <authorList>
            <person name="Rising A."/>
            <person name="Reimegard J."/>
            <person name="Sonavane S."/>
            <person name="Akerstrom W."/>
            <person name="Nylinder S."/>
            <person name="Hedman E."/>
            <person name="Kallberg Y."/>
        </authorList>
    </citation>
    <scope>NUCLEOTIDE SEQUENCE [LARGE SCALE GENOMIC DNA]</scope>
</reference>
<dbReference type="GO" id="GO:0052689">
    <property type="term" value="F:carboxylic ester hydrolase activity"/>
    <property type="evidence" value="ECO:0007669"/>
    <property type="project" value="TreeGrafter"/>
</dbReference>
<dbReference type="Gene3D" id="3.40.50.1820">
    <property type="entry name" value="alpha/beta hydrolase"/>
    <property type="match status" value="1"/>
</dbReference>
<dbReference type="InterPro" id="IPR029058">
    <property type="entry name" value="AB_hydrolase_fold"/>
</dbReference>
<name>A0AAV2B125_9ARAC</name>
<dbReference type="GO" id="GO:0042171">
    <property type="term" value="F:lysophosphatidic acid acyltransferase activity"/>
    <property type="evidence" value="ECO:0007669"/>
    <property type="project" value="TreeGrafter"/>
</dbReference>
<dbReference type="GO" id="GO:0005811">
    <property type="term" value="C:lipid droplet"/>
    <property type="evidence" value="ECO:0007669"/>
    <property type="project" value="TreeGrafter"/>
</dbReference>
<sequence length="418" mass="48390">MANGQITELQPEEHPKVYQRIPRPQWISRFPHPTISHFSKAEFFGYILACIIQFFPNTFWKLCPHWISQWFHWCPTSKQTLEKAEKEVFSNLKHPYEVEYTNIGKCCEKVDSFIRTVSLNKDSDKTPIVLLHGFACGLGVWIMNLDSLSSSRSVYAVDLLGFGLSSRPPFSSDALEAEMQFFICKYYIFLKTSLEKWRESIGLDKFILLGHSFGGYIAASYALHYPERVALLILVDPWGLPEKPISHLHRYDLDSWVKFLDSFLQGFNFLASVRAAGPIGPYLVRHFRSDLLRKYGRLMENPHCILEYIYHCNVQHPSGEAAFKSMTDKSGWAKYPMMYRLNSLDWKIPITLVYGSRSWINRQPGLQIKYSRLNSFVDVQVIEGAGHHVYADKPQEFNSLINRVCDNLESGVLHMRNI</sequence>
<dbReference type="GO" id="GO:0055088">
    <property type="term" value="P:lipid homeostasis"/>
    <property type="evidence" value="ECO:0007669"/>
    <property type="project" value="TreeGrafter"/>
</dbReference>
<gene>
    <name evidence="3" type="ORF">LARSCL_LOCUS16209</name>
</gene>
<dbReference type="Pfam" id="PF00561">
    <property type="entry name" value="Abhydrolase_1"/>
    <property type="match status" value="1"/>
</dbReference>
<dbReference type="PANTHER" id="PTHR42886:SF29">
    <property type="entry name" value="PUMMELIG, ISOFORM A"/>
    <property type="match status" value="1"/>
</dbReference>
<dbReference type="SUPFAM" id="SSF53474">
    <property type="entry name" value="alpha/beta-Hydrolases"/>
    <property type="match status" value="1"/>
</dbReference>
<proteinExistence type="inferred from homology"/>
<dbReference type="AlphaFoldDB" id="A0AAV2B125"/>
<dbReference type="PANTHER" id="PTHR42886">
    <property type="entry name" value="RE40534P-RELATED"/>
    <property type="match status" value="1"/>
</dbReference>
<evidence type="ECO:0000313" key="3">
    <source>
        <dbReference type="EMBL" id="CAL1289928.1"/>
    </source>
</evidence>
<comment type="caution">
    <text evidence="3">The sequence shown here is derived from an EMBL/GenBank/DDBJ whole genome shotgun (WGS) entry which is preliminary data.</text>
</comment>
<feature type="domain" description="AB hydrolase-1" evidence="2">
    <location>
        <begin position="127"/>
        <end position="394"/>
    </location>
</feature>
<dbReference type="GO" id="GO:0005739">
    <property type="term" value="C:mitochondrion"/>
    <property type="evidence" value="ECO:0007669"/>
    <property type="project" value="TreeGrafter"/>
</dbReference>
<dbReference type="GO" id="GO:0006654">
    <property type="term" value="P:phosphatidic acid biosynthetic process"/>
    <property type="evidence" value="ECO:0007669"/>
    <property type="project" value="TreeGrafter"/>
</dbReference>
<dbReference type="Proteomes" id="UP001497382">
    <property type="component" value="Unassembled WGS sequence"/>
</dbReference>
<evidence type="ECO:0000259" key="2">
    <source>
        <dbReference type="Pfam" id="PF00561"/>
    </source>
</evidence>
<dbReference type="EMBL" id="CAXIEN010000257">
    <property type="protein sequence ID" value="CAL1289928.1"/>
    <property type="molecule type" value="Genomic_DNA"/>
</dbReference>
<accession>A0AAV2B125</accession>
<evidence type="ECO:0000313" key="4">
    <source>
        <dbReference type="Proteomes" id="UP001497382"/>
    </source>
</evidence>
<evidence type="ECO:0000256" key="1">
    <source>
        <dbReference type="ARBA" id="ARBA00038097"/>
    </source>
</evidence>
<comment type="similarity">
    <text evidence="1">Belongs to the peptidase S33 family. ABHD4/ABHD5 subfamily.</text>
</comment>